<organism evidence="3">
    <name type="scientific">Acromyrmex echinatior</name>
    <name type="common">Panamanian leafcutter ant</name>
    <name type="synonym">Acromyrmex octospinosus echinatior</name>
    <dbReference type="NCBI Taxonomy" id="103372"/>
    <lineage>
        <taxon>Eukaryota</taxon>
        <taxon>Metazoa</taxon>
        <taxon>Ecdysozoa</taxon>
        <taxon>Arthropoda</taxon>
        <taxon>Hexapoda</taxon>
        <taxon>Insecta</taxon>
        <taxon>Pterygota</taxon>
        <taxon>Neoptera</taxon>
        <taxon>Endopterygota</taxon>
        <taxon>Hymenoptera</taxon>
        <taxon>Apocrita</taxon>
        <taxon>Aculeata</taxon>
        <taxon>Formicoidea</taxon>
        <taxon>Formicidae</taxon>
        <taxon>Myrmicinae</taxon>
        <taxon>Acromyrmex</taxon>
    </lineage>
</organism>
<keyword evidence="1" id="KW-1133">Transmembrane helix</keyword>
<keyword evidence="1" id="KW-0472">Membrane</keyword>
<reference evidence="2" key="1">
    <citation type="submission" date="2011-02" db="EMBL/GenBank/DDBJ databases">
        <title>The genome of the leaf-cutting ant Acromyrmex echinatior suggests key adaptations to social evolution and fungus farming.</title>
        <authorList>
            <person name="Nygaard S."/>
            <person name="Zhang G."/>
        </authorList>
    </citation>
    <scope>NUCLEOTIDE SEQUENCE</scope>
</reference>
<protein>
    <submittedName>
        <fullName evidence="2">Uncharacterized protein</fullName>
    </submittedName>
</protein>
<sequence>MAAMSSFAGHNGGDGDGVLNAGSWAGSCDFSADSGLSDGVLRSITISVMGFLLLTTSAMSFFVGYDVGDVHCCSVRNLRFDVARMIVTSQSFLPLDHVGLSITSGSPMWE</sequence>
<dbReference type="Proteomes" id="UP000007755">
    <property type="component" value="Unassembled WGS sequence"/>
</dbReference>
<evidence type="ECO:0000313" key="2">
    <source>
        <dbReference type="EMBL" id="EGI70643.1"/>
    </source>
</evidence>
<dbReference type="AlphaFoldDB" id="F4W591"/>
<keyword evidence="3" id="KW-1185">Reference proteome</keyword>
<accession>F4W591</accession>
<evidence type="ECO:0000313" key="3">
    <source>
        <dbReference type="Proteomes" id="UP000007755"/>
    </source>
</evidence>
<feature type="transmembrane region" description="Helical" evidence="1">
    <location>
        <begin position="44"/>
        <end position="65"/>
    </location>
</feature>
<gene>
    <name evidence="2" type="ORF">G5I_00586</name>
</gene>
<name>F4W591_ACREC</name>
<dbReference type="EMBL" id="GL887634">
    <property type="protein sequence ID" value="EGI70643.1"/>
    <property type="molecule type" value="Genomic_DNA"/>
</dbReference>
<proteinExistence type="predicted"/>
<evidence type="ECO:0000256" key="1">
    <source>
        <dbReference type="SAM" id="Phobius"/>
    </source>
</evidence>
<keyword evidence="1" id="KW-0812">Transmembrane</keyword>
<dbReference type="InParanoid" id="F4W591"/>